<gene>
    <name evidence="1" type="ORF">CulFRC58_2138</name>
</gene>
<dbReference type="Proteomes" id="UP000036185">
    <property type="component" value="Chromosome"/>
</dbReference>
<organism evidence="1 2">
    <name type="scientific">Corynebacterium ulcerans FRC58</name>
    <dbReference type="NCBI Taxonomy" id="1408268"/>
    <lineage>
        <taxon>Bacteria</taxon>
        <taxon>Bacillati</taxon>
        <taxon>Actinomycetota</taxon>
        <taxon>Actinomycetes</taxon>
        <taxon>Mycobacteriales</taxon>
        <taxon>Corynebacteriaceae</taxon>
        <taxon>Corynebacterium</taxon>
    </lineage>
</organism>
<dbReference type="EMBL" id="CP011913">
    <property type="protein sequence ID" value="AKN77992.1"/>
    <property type="molecule type" value="Genomic_DNA"/>
</dbReference>
<accession>A0ABN4H304</accession>
<evidence type="ECO:0000313" key="2">
    <source>
        <dbReference type="Proteomes" id="UP000036185"/>
    </source>
</evidence>
<sequence>MRNAEDIAGYLSARAVLYDVPTCHYFGWNTCRQVGTEF</sequence>
<proteinExistence type="predicted"/>
<protein>
    <submittedName>
        <fullName evidence="1">Uncharacterized protein</fullName>
    </submittedName>
</protein>
<reference evidence="1 2" key="1">
    <citation type="journal article" date="2014" name="Int. J. Syst. Evol. Microbiol.">
        <title>Draft Genome Sequence of Corynebacterium ulcerans FRC58, Isolated from the Bronchitic Aspiration of a Patient in France.</title>
        <authorList>
            <person name="Silva Ado S."/>
            <person name="Barauna R.A."/>
            <person name="de Sa P.C."/>
            <person name="das Gracas D.A."/>
            <person name="Carneiro A.R."/>
            <person name="Thouvenin M."/>
            <person name="Azevedo V."/>
            <person name="Badell E."/>
            <person name="Guiso N."/>
            <person name="da Silva A.L."/>
            <person name="Ramos R.T."/>
        </authorList>
    </citation>
    <scope>NUCLEOTIDE SEQUENCE [LARGE SCALE GENOMIC DNA]</scope>
    <source>
        <strain evidence="1 2">FRC58</strain>
    </source>
</reference>
<keyword evidence="2" id="KW-1185">Reference proteome</keyword>
<evidence type="ECO:0000313" key="1">
    <source>
        <dbReference type="EMBL" id="AKN77992.1"/>
    </source>
</evidence>
<name>A0ABN4H304_CORUL</name>